<dbReference type="SUPFAM" id="SSF48726">
    <property type="entry name" value="Immunoglobulin"/>
    <property type="match status" value="2"/>
</dbReference>
<evidence type="ECO:0000313" key="6">
    <source>
        <dbReference type="EMBL" id="MPC40531.1"/>
    </source>
</evidence>
<dbReference type="InterPro" id="IPR003599">
    <property type="entry name" value="Ig_sub"/>
</dbReference>
<dbReference type="OrthoDB" id="8825892at2759"/>
<dbReference type="AlphaFoldDB" id="A0A5B7F0J9"/>
<sequence length="620" mass="66620">MLAPFTDIPKASARFGSSLNAHNIKEGDDVYFECSIKANPRATMVSWSHNSNELVHNVSAGVIISNQSLVMQRVARAQAGHYACHARNVVGRGISNTLTLDVKYAPVCSPGQITTYAVARYEDAEVSCSVDANPEQHTFRWTFNNTADTIDVPGSHFSTSSGHSVITYTPMTELDYGTLLCWSTNDIGSQREPCVFHIVPAGKPEPPGNCSVFDGTKTSVRVRCAAGSSGGLQQTFTLHASLQGSLHVLNLTADTTPDFLVGGLQEGGQYQLEVRAINERGRSTAAHLTLTSAPNGSAYHLHDGPLEAEVRDGGQTAAGPSTGTTGVSSSNGSGNSALDTLQLPNFILGVLGAGSGLLLLLILLLLLLTLRHKRLLPPRLQAESQLHVRRETETRCGPESLPTTPDHDTTCLERDLQVEAESDADPDVIPLQTSCRGCEMEAAPAATLLPPHRYSYAALPSTVSAAFIEPEQAHQCLGQMCTLFFTLYCYVTLLHVLLPQMSSPKYSGMRAPPCSQGGECLAQQQRPHPVHHQQHHPFLHDPSLSSTLPRRSPLAPAALQSRCASIINLPQLPFLAVEAVGPPPRQYLATDKKRVSFASPPNFEEDAPSTPLLRKGDSSV</sequence>
<accession>A0A5B7F0J9</accession>
<dbReference type="PROSITE" id="PS50853">
    <property type="entry name" value="FN3"/>
    <property type="match status" value="1"/>
</dbReference>
<feature type="domain" description="Ig-like" evidence="4">
    <location>
        <begin position="106"/>
        <end position="181"/>
    </location>
</feature>
<feature type="domain" description="Ig-like" evidence="4">
    <location>
        <begin position="9"/>
        <end position="101"/>
    </location>
</feature>
<dbReference type="GO" id="GO:0030154">
    <property type="term" value="P:cell differentiation"/>
    <property type="evidence" value="ECO:0007669"/>
    <property type="project" value="UniProtKB-ARBA"/>
</dbReference>
<dbReference type="Proteomes" id="UP000324222">
    <property type="component" value="Unassembled WGS sequence"/>
</dbReference>
<feature type="compositionally biased region" description="Low complexity" evidence="2">
    <location>
        <begin position="542"/>
        <end position="551"/>
    </location>
</feature>
<dbReference type="InterPro" id="IPR036116">
    <property type="entry name" value="FN3_sf"/>
</dbReference>
<feature type="domain" description="Fibronectin type-III" evidence="5">
    <location>
        <begin position="206"/>
        <end position="296"/>
    </location>
</feature>
<dbReference type="CDD" id="cd00063">
    <property type="entry name" value="FN3"/>
    <property type="match status" value="1"/>
</dbReference>
<dbReference type="PROSITE" id="PS50835">
    <property type="entry name" value="IG_LIKE"/>
    <property type="match status" value="2"/>
</dbReference>
<dbReference type="SUPFAM" id="SSF49265">
    <property type="entry name" value="Fibronectin type III"/>
    <property type="match status" value="1"/>
</dbReference>
<feature type="region of interest" description="Disordered" evidence="2">
    <location>
        <begin position="310"/>
        <end position="333"/>
    </location>
</feature>
<dbReference type="InterPro" id="IPR013098">
    <property type="entry name" value="Ig_I-set"/>
</dbReference>
<dbReference type="SMART" id="SM00409">
    <property type="entry name" value="IG"/>
    <property type="match status" value="2"/>
</dbReference>
<comment type="caution">
    <text evidence="6">The sequence shown here is derived from an EMBL/GenBank/DDBJ whole genome shotgun (WGS) entry which is preliminary data.</text>
</comment>
<keyword evidence="1" id="KW-0677">Repeat</keyword>
<dbReference type="InterPro" id="IPR036179">
    <property type="entry name" value="Ig-like_dom_sf"/>
</dbReference>
<dbReference type="Pfam" id="PF07679">
    <property type="entry name" value="I-set"/>
    <property type="match status" value="1"/>
</dbReference>
<protein>
    <submittedName>
        <fullName evidence="6">Nephrin</fullName>
    </submittedName>
</protein>
<dbReference type="EMBL" id="VSRR010004723">
    <property type="protein sequence ID" value="MPC40531.1"/>
    <property type="molecule type" value="Genomic_DNA"/>
</dbReference>
<evidence type="ECO:0000256" key="1">
    <source>
        <dbReference type="ARBA" id="ARBA00022737"/>
    </source>
</evidence>
<name>A0A5B7F0J9_PORTR</name>
<keyword evidence="3" id="KW-1133">Transmembrane helix</keyword>
<feature type="compositionally biased region" description="Low complexity" evidence="2">
    <location>
        <begin position="313"/>
        <end position="333"/>
    </location>
</feature>
<organism evidence="6 7">
    <name type="scientific">Portunus trituberculatus</name>
    <name type="common">Swimming crab</name>
    <name type="synonym">Neptunus trituberculatus</name>
    <dbReference type="NCBI Taxonomy" id="210409"/>
    <lineage>
        <taxon>Eukaryota</taxon>
        <taxon>Metazoa</taxon>
        <taxon>Ecdysozoa</taxon>
        <taxon>Arthropoda</taxon>
        <taxon>Crustacea</taxon>
        <taxon>Multicrustacea</taxon>
        <taxon>Malacostraca</taxon>
        <taxon>Eumalacostraca</taxon>
        <taxon>Eucarida</taxon>
        <taxon>Decapoda</taxon>
        <taxon>Pleocyemata</taxon>
        <taxon>Brachyura</taxon>
        <taxon>Eubrachyura</taxon>
        <taxon>Portunoidea</taxon>
        <taxon>Portunidae</taxon>
        <taxon>Portuninae</taxon>
        <taxon>Portunus</taxon>
    </lineage>
</organism>
<dbReference type="Gene3D" id="2.60.40.10">
    <property type="entry name" value="Immunoglobulins"/>
    <property type="match status" value="3"/>
</dbReference>
<keyword evidence="3" id="KW-0472">Membrane</keyword>
<gene>
    <name evidence="6" type="primary">Nphs1_6</name>
    <name evidence="6" type="ORF">E2C01_034094</name>
</gene>
<dbReference type="InterPro" id="IPR013783">
    <property type="entry name" value="Ig-like_fold"/>
</dbReference>
<feature type="region of interest" description="Disordered" evidence="2">
    <location>
        <begin position="598"/>
        <end position="620"/>
    </location>
</feature>
<evidence type="ECO:0000256" key="2">
    <source>
        <dbReference type="SAM" id="MobiDB-lite"/>
    </source>
</evidence>
<proteinExistence type="predicted"/>
<dbReference type="InterPro" id="IPR003598">
    <property type="entry name" value="Ig_sub2"/>
</dbReference>
<evidence type="ECO:0000259" key="5">
    <source>
        <dbReference type="PROSITE" id="PS50853"/>
    </source>
</evidence>
<evidence type="ECO:0000259" key="4">
    <source>
        <dbReference type="PROSITE" id="PS50835"/>
    </source>
</evidence>
<dbReference type="SMART" id="SM00408">
    <property type="entry name" value="IGc2"/>
    <property type="match status" value="1"/>
</dbReference>
<keyword evidence="7" id="KW-1185">Reference proteome</keyword>
<dbReference type="InterPro" id="IPR003961">
    <property type="entry name" value="FN3_dom"/>
</dbReference>
<evidence type="ECO:0000313" key="7">
    <source>
        <dbReference type="Proteomes" id="UP000324222"/>
    </source>
</evidence>
<dbReference type="PANTHER" id="PTHR23278">
    <property type="entry name" value="SIDESTEP PROTEIN"/>
    <property type="match status" value="1"/>
</dbReference>
<feature type="compositionally biased region" description="Basic residues" evidence="2">
    <location>
        <begin position="528"/>
        <end position="537"/>
    </location>
</feature>
<dbReference type="InterPro" id="IPR007110">
    <property type="entry name" value="Ig-like_dom"/>
</dbReference>
<dbReference type="SMART" id="SM00060">
    <property type="entry name" value="FN3"/>
    <property type="match status" value="1"/>
</dbReference>
<dbReference type="GO" id="GO:0009653">
    <property type="term" value="P:anatomical structure morphogenesis"/>
    <property type="evidence" value="ECO:0007669"/>
    <property type="project" value="UniProtKB-ARBA"/>
</dbReference>
<feature type="region of interest" description="Disordered" evidence="2">
    <location>
        <begin position="520"/>
        <end position="551"/>
    </location>
</feature>
<dbReference type="PANTHER" id="PTHR23278:SF19">
    <property type="entry name" value="OBSCURIN"/>
    <property type="match status" value="1"/>
</dbReference>
<keyword evidence="3" id="KW-0812">Transmembrane</keyword>
<reference evidence="6 7" key="1">
    <citation type="submission" date="2019-05" db="EMBL/GenBank/DDBJ databases">
        <title>Another draft genome of Portunus trituberculatus and its Hox gene families provides insights of decapod evolution.</title>
        <authorList>
            <person name="Jeong J.-H."/>
            <person name="Song I."/>
            <person name="Kim S."/>
            <person name="Choi T."/>
            <person name="Kim D."/>
            <person name="Ryu S."/>
            <person name="Kim W."/>
        </authorList>
    </citation>
    <scope>NUCLEOTIDE SEQUENCE [LARGE SCALE GENOMIC DNA]</scope>
    <source>
        <tissue evidence="6">Muscle</tissue>
    </source>
</reference>
<feature type="transmembrane region" description="Helical" evidence="3">
    <location>
        <begin position="346"/>
        <end position="370"/>
    </location>
</feature>
<evidence type="ECO:0000256" key="3">
    <source>
        <dbReference type="SAM" id="Phobius"/>
    </source>
</evidence>